<dbReference type="AlphaFoldDB" id="W2P6E7"/>
<evidence type="ECO:0000313" key="1">
    <source>
        <dbReference type="EMBL" id="ETM56567.1"/>
    </source>
</evidence>
<proteinExistence type="predicted"/>
<gene>
    <name evidence="1" type="ORF">L914_00476</name>
</gene>
<protein>
    <submittedName>
        <fullName evidence="1">Uncharacterized protein</fullName>
    </submittedName>
</protein>
<accession>W2P6E7</accession>
<dbReference type="EMBL" id="KI690468">
    <property type="protein sequence ID" value="ETM56567.1"/>
    <property type="molecule type" value="Genomic_DNA"/>
</dbReference>
<name>W2P6E7_PHYNI</name>
<reference evidence="1" key="1">
    <citation type="submission" date="2013-11" db="EMBL/GenBank/DDBJ databases">
        <title>The Genome Sequence of Phytophthora parasitica IAC_01/95.</title>
        <authorList>
            <consortium name="The Broad Institute Genomics Platform"/>
            <person name="Russ C."/>
            <person name="Tyler B."/>
            <person name="Panabieres F."/>
            <person name="Shan W."/>
            <person name="Tripathy S."/>
            <person name="Grunwald N."/>
            <person name="Machado M."/>
            <person name="Johnson C.S."/>
            <person name="Arredondo F."/>
            <person name="Hong C."/>
            <person name="Coffey M."/>
            <person name="Young S.K."/>
            <person name="Zeng Q."/>
            <person name="Gargeya S."/>
            <person name="Fitzgerald M."/>
            <person name="Abouelleil A."/>
            <person name="Alvarado L."/>
            <person name="Chapman S.B."/>
            <person name="Gainer-Dewar J."/>
            <person name="Goldberg J."/>
            <person name="Griggs A."/>
            <person name="Gujja S."/>
            <person name="Hansen M."/>
            <person name="Howarth C."/>
            <person name="Imamovic A."/>
            <person name="Ireland A."/>
            <person name="Larimer J."/>
            <person name="McCowan C."/>
            <person name="Murphy C."/>
            <person name="Pearson M."/>
            <person name="Poon T.W."/>
            <person name="Priest M."/>
            <person name="Roberts A."/>
            <person name="Saif S."/>
            <person name="Shea T."/>
            <person name="Sykes S."/>
            <person name="Wortman J."/>
            <person name="Nusbaum C."/>
            <person name="Birren B."/>
        </authorList>
    </citation>
    <scope>NUCLEOTIDE SEQUENCE [LARGE SCALE GENOMIC DNA]</scope>
    <source>
        <strain evidence="1">IAC_01/95</strain>
    </source>
</reference>
<sequence>MTKRYGNSFAVFTLCETRWNSMQACFASLLRGMLSSGQS</sequence>
<dbReference type="Proteomes" id="UP000054532">
    <property type="component" value="Unassembled WGS sequence"/>
</dbReference>
<organism evidence="1">
    <name type="scientific">Phytophthora nicotianae</name>
    <name type="common">Potato buckeye rot agent</name>
    <name type="synonym">Phytophthora parasitica</name>
    <dbReference type="NCBI Taxonomy" id="4792"/>
    <lineage>
        <taxon>Eukaryota</taxon>
        <taxon>Sar</taxon>
        <taxon>Stramenopiles</taxon>
        <taxon>Oomycota</taxon>
        <taxon>Peronosporomycetes</taxon>
        <taxon>Peronosporales</taxon>
        <taxon>Peronosporaceae</taxon>
        <taxon>Phytophthora</taxon>
    </lineage>
</organism>